<protein>
    <submittedName>
        <fullName evidence="1">Uncharacterized protein</fullName>
    </submittedName>
</protein>
<gene>
    <name evidence="1" type="ORF">UY3_02912</name>
</gene>
<evidence type="ECO:0000313" key="1">
    <source>
        <dbReference type="EMBL" id="EMP39852.1"/>
    </source>
</evidence>
<dbReference type="EMBL" id="KB515474">
    <property type="protein sequence ID" value="EMP39852.1"/>
    <property type="molecule type" value="Genomic_DNA"/>
</dbReference>
<dbReference type="AlphaFoldDB" id="M7CG41"/>
<dbReference type="Proteomes" id="UP000031443">
    <property type="component" value="Unassembled WGS sequence"/>
</dbReference>
<proteinExistence type="predicted"/>
<reference evidence="2" key="1">
    <citation type="journal article" date="2013" name="Nat. Genet.">
        <title>The draft genomes of soft-shell turtle and green sea turtle yield insights into the development and evolution of the turtle-specific body plan.</title>
        <authorList>
            <person name="Wang Z."/>
            <person name="Pascual-Anaya J."/>
            <person name="Zadissa A."/>
            <person name="Li W."/>
            <person name="Niimura Y."/>
            <person name="Huang Z."/>
            <person name="Li C."/>
            <person name="White S."/>
            <person name="Xiong Z."/>
            <person name="Fang D."/>
            <person name="Wang B."/>
            <person name="Ming Y."/>
            <person name="Chen Y."/>
            <person name="Zheng Y."/>
            <person name="Kuraku S."/>
            <person name="Pignatelli M."/>
            <person name="Herrero J."/>
            <person name="Beal K."/>
            <person name="Nozawa M."/>
            <person name="Li Q."/>
            <person name="Wang J."/>
            <person name="Zhang H."/>
            <person name="Yu L."/>
            <person name="Shigenobu S."/>
            <person name="Wang J."/>
            <person name="Liu J."/>
            <person name="Flicek P."/>
            <person name="Searle S."/>
            <person name="Wang J."/>
            <person name="Kuratani S."/>
            <person name="Yin Y."/>
            <person name="Aken B."/>
            <person name="Zhang G."/>
            <person name="Irie N."/>
        </authorList>
    </citation>
    <scope>NUCLEOTIDE SEQUENCE [LARGE SCALE GENOMIC DNA]</scope>
</reference>
<accession>M7CG41</accession>
<keyword evidence="2" id="KW-1185">Reference proteome</keyword>
<evidence type="ECO:0000313" key="2">
    <source>
        <dbReference type="Proteomes" id="UP000031443"/>
    </source>
</evidence>
<name>M7CG41_CHEMY</name>
<sequence>MLLAAHFPCRGASLALLPGGAGILLPGLSRDPLPCGLPQALCRGYIKYVEWGGAVQLIAAPSGGGSPFPANGGCGKQCGPRDVLATASRRPHWPGTANRDQWELRSAQPADAAAMEEHSHRNSGDLFTTIQTGLLFESV</sequence>
<organism evidence="1 2">
    <name type="scientific">Chelonia mydas</name>
    <name type="common">Green sea-turtle</name>
    <name type="synonym">Chelonia agassizi</name>
    <dbReference type="NCBI Taxonomy" id="8469"/>
    <lineage>
        <taxon>Eukaryota</taxon>
        <taxon>Metazoa</taxon>
        <taxon>Chordata</taxon>
        <taxon>Craniata</taxon>
        <taxon>Vertebrata</taxon>
        <taxon>Euteleostomi</taxon>
        <taxon>Archelosauria</taxon>
        <taxon>Testudinata</taxon>
        <taxon>Testudines</taxon>
        <taxon>Cryptodira</taxon>
        <taxon>Durocryptodira</taxon>
        <taxon>Americhelydia</taxon>
        <taxon>Chelonioidea</taxon>
        <taxon>Cheloniidae</taxon>
        <taxon>Chelonia</taxon>
    </lineage>
</organism>